<dbReference type="EMBL" id="CP067136">
    <property type="protein sequence ID" value="WCR08103.1"/>
    <property type="molecule type" value="Genomic_DNA"/>
</dbReference>
<evidence type="ECO:0000313" key="2">
    <source>
        <dbReference type="EMBL" id="WCR08103.1"/>
    </source>
</evidence>
<accession>A0ABY7SMF3</accession>
<sequence length="190" mass="21399">MAILNSLLALLDSRSFSTVWYWILLFGLWSVAGRRVIGVPVEILTRARGALRSGRAESPEVMSLLDWLSLTLPRLQLGRTEGAVFLAISGFGLSSLAILGFFYLLEAAQALTLLLLPFFLLFWMRIYLVRRLTPLMEQAETGAIPVSHLARQAVQQMTWHHRFISLLSIVSVTATAFWGTIWMIRHPFGI</sequence>
<keyword evidence="1" id="KW-0472">Membrane</keyword>
<organism evidence="2 3">
    <name type="scientific">Paracoccus fistulariae</name>
    <dbReference type="NCBI Taxonomy" id="658446"/>
    <lineage>
        <taxon>Bacteria</taxon>
        <taxon>Pseudomonadati</taxon>
        <taxon>Pseudomonadota</taxon>
        <taxon>Alphaproteobacteria</taxon>
        <taxon>Rhodobacterales</taxon>
        <taxon>Paracoccaceae</taxon>
        <taxon>Paracoccus</taxon>
    </lineage>
</organism>
<evidence type="ECO:0000256" key="1">
    <source>
        <dbReference type="SAM" id="Phobius"/>
    </source>
</evidence>
<evidence type="ECO:0000313" key="3">
    <source>
        <dbReference type="Proteomes" id="UP001219349"/>
    </source>
</evidence>
<keyword evidence="3" id="KW-1185">Reference proteome</keyword>
<name>A0ABY7SMF3_9RHOB</name>
<dbReference type="RefSeq" id="WP_271882726.1">
    <property type="nucleotide sequence ID" value="NZ_CP067136.1"/>
</dbReference>
<protein>
    <recommendedName>
        <fullName evidence="4">Component of SufBCD complex</fullName>
    </recommendedName>
</protein>
<feature type="transmembrane region" description="Helical" evidence="1">
    <location>
        <begin position="20"/>
        <end position="37"/>
    </location>
</feature>
<feature type="transmembrane region" description="Helical" evidence="1">
    <location>
        <begin position="163"/>
        <end position="184"/>
    </location>
</feature>
<reference evidence="2 3" key="1">
    <citation type="submission" date="2021-01" db="EMBL/GenBank/DDBJ databases">
        <title>Biogeographic distribution of Paracoccus.</title>
        <authorList>
            <person name="Hollensteiner J."/>
            <person name="Leineberger J."/>
            <person name="Brinkhoff T."/>
            <person name="Daniel R."/>
        </authorList>
    </citation>
    <scope>NUCLEOTIDE SEQUENCE [LARGE SCALE GENOMIC DNA]</scope>
    <source>
        <strain evidence="2 3">KCTC 22803</strain>
    </source>
</reference>
<feature type="transmembrane region" description="Helical" evidence="1">
    <location>
        <begin position="110"/>
        <end position="128"/>
    </location>
</feature>
<evidence type="ECO:0008006" key="4">
    <source>
        <dbReference type="Google" id="ProtNLM"/>
    </source>
</evidence>
<gene>
    <name evidence="2" type="ORF">JHX87_04585</name>
</gene>
<dbReference type="Proteomes" id="UP001219349">
    <property type="component" value="Chromosome"/>
</dbReference>
<proteinExistence type="predicted"/>
<keyword evidence="1" id="KW-1133">Transmembrane helix</keyword>
<feature type="transmembrane region" description="Helical" evidence="1">
    <location>
        <begin position="83"/>
        <end position="104"/>
    </location>
</feature>
<keyword evidence="1" id="KW-0812">Transmembrane</keyword>